<dbReference type="Gene3D" id="3.40.190.150">
    <property type="entry name" value="Bordetella uptake gene, domain 1"/>
    <property type="match status" value="1"/>
</dbReference>
<dbReference type="RefSeq" id="WP_067751433.1">
    <property type="nucleotide sequence ID" value="NZ_LT907988.1"/>
</dbReference>
<sequence>MSNRSNRHFLATALVGASLLAAAPLQAQTAYPARPIQLVVPFPAGGNTDYVARLLAPVLGEKLGTSIVIENRSGGGTTIGASYVAKAAADGYTLLISSGSTFTSGPVVMPNVSYDPIKSFEPIGMVGGNTLVLVAGKQVPVNTLQELAAAAKARPDAYNYASFGNGSTAHFAGEMLKRATGISMMHVPYKGSAPAMNDLLGGQVQLNIDTVPAALPHIKEGRIKPLVVTSAVRSPQLPDVPTLKEAGFDAAPISTWVAVVAPRGLPADVSTRLQAAFKATMADATVREKLTASGFEIRDGDANAVAKLIAEELPRLREVARQANITAE</sequence>
<dbReference type="InterPro" id="IPR042100">
    <property type="entry name" value="Bug_dom1"/>
</dbReference>
<dbReference type="EMBL" id="LT907988">
    <property type="protein sequence ID" value="SOE50511.1"/>
    <property type="molecule type" value="Genomic_DNA"/>
</dbReference>
<proteinExistence type="inferred from homology"/>
<name>A0A1C3JZS5_9BURK</name>
<dbReference type="PROSITE" id="PS51318">
    <property type="entry name" value="TAT"/>
    <property type="match status" value="1"/>
</dbReference>
<dbReference type="AlphaFoldDB" id="A0A1C3JZS5"/>
<evidence type="ECO:0000313" key="3">
    <source>
        <dbReference type="EMBL" id="SBT24759.1"/>
    </source>
</evidence>
<organism evidence="3 5">
    <name type="scientific">Orrella dioscoreae</name>
    <dbReference type="NCBI Taxonomy" id="1851544"/>
    <lineage>
        <taxon>Bacteria</taxon>
        <taxon>Pseudomonadati</taxon>
        <taxon>Pseudomonadota</taxon>
        <taxon>Betaproteobacteria</taxon>
        <taxon>Burkholderiales</taxon>
        <taxon>Alcaligenaceae</taxon>
        <taxon>Orrella</taxon>
    </lineage>
</organism>
<dbReference type="EMBL" id="FLRC01000011">
    <property type="protein sequence ID" value="SBT24759.1"/>
    <property type="molecule type" value="Genomic_DNA"/>
</dbReference>
<dbReference type="PANTHER" id="PTHR42928">
    <property type="entry name" value="TRICARBOXYLATE-BINDING PROTEIN"/>
    <property type="match status" value="1"/>
</dbReference>
<dbReference type="Pfam" id="PF03401">
    <property type="entry name" value="TctC"/>
    <property type="match status" value="1"/>
</dbReference>
<dbReference type="PIRSF" id="PIRSF017082">
    <property type="entry name" value="YflP"/>
    <property type="match status" value="1"/>
</dbReference>
<dbReference type="InterPro" id="IPR005064">
    <property type="entry name" value="BUG"/>
</dbReference>
<reference evidence="4 5" key="2">
    <citation type="submission" date="2017-08" db="EMBL/GenBank/DDBJ databases">
        <authorList>
            <person name="de Groot N.N."/>
        </authorList>
    </citation>
    <scope>NUCLEOTIDE SEQUENCE [LARGE SCALE GENOMIC DNA]</scope>
    <source>
        <strain evidence="4">Orrdi1</strain>
    </source>
</reference>
<protein>
    <submittedName>
        <fullName evidence="3">Tricarboxylate transport protein TctC</fullName>
    </submittedName>
</protein>
<keyword evidence="5" id="KW-1185">Reference proteome</keyword>
<evidence type="ECO:0000256" key="1">
    <source>
        <dbReference type="ARBA" id="ARBA00006987"/>
    </source>
</evidence>
<dbReference type="Gene3D" id="3.40.190.10">
    <property type="entry name" value="Periplasmic binding protein-like II"/>
    <property type="match status" value="1"/>
</dbReference>
<gene>
    <name evidence="3" type="ORF">ODI_02830</name>
    <name evidence="4" type="ORF">ODI_R2756</name>
</gene>
<dbReference type="STRING" id="1851544.ODI_02830"/>
<dbReference type="PANTHER" id="PTHR42928:SF5">
    <property type="entry name" value="BLR1237 PROTEIN"/>
    <property type="match status" value="1"/>
</dbReference>
<dbReference type="Proteomes" id="UP000078558">
    <property type="component" value="Chromosome I"/>
</dbReference>
<feature type="chain" id="PRO_5015062472" evidence="2">
    <location>
        <begin position="28"/>
        <end position="328"/>
    </location>
</feature>
<reference evidence="3 5" key="1">
    <citation type="submission" date="2016-06" db="EMBL/GenBank/DDBJ databases">
        <authorList>
            <person name="Kjaerup R.B."/>
            <person name="Dalgaard T.S."/>
            <person name="Juul-Madsen H.R."/>
        </authorList>
    </citation>
    <scope>NUCLEOTIDE SEQUENCE [LARGE SCALE GENOMIC DNA]</scope>
    <source>
        <strain evidence="3">Orrdi1</strain>
    </source>
</reference>
<evidence type="ECO:0000313" key="5">
    <source>
        <dbReference type="Proteomes" id="UP000078558"/>
    </source>
</evidence>
<comment type="similarity">
    <text evidence="1">Belongs to the UPF0065 (bug) family.</text>
</comment>
<evidence type="ECO:0000313" key="4">
    <source>
        <dbReference type="EMBL" id="SOE50511.1"/>
    </source>
</evidence>
<accession>A0A1C3JZS5</accession>
<dbReference type="OrthoDB" id="8678477at2"/>
<dbReference type="InterPro" id="IPR006311">
    <property type="entry name" value="TAT_signal"/>
</dbReference>
<keyword evidence="2" id="KW-0732">Signal</keyword>
<dbReference type="CDD" id="cd13578">
    <property type="entry name" value="PBP2_Bug27"/>
    <property type="match status" value="1"/>
</dbReference>
<evidence type="ECO:0000256" key="2">
    <source>
        <dbReference type="SAM" id="SignalP"/>
    </source>
</evidence>
<dbReference type="KEGG" id="odi:ODI_R2756"/>
<dbReference type="SUPFAM" id="SSF53850">
    <property type="entry name" value="Periplasmic binding protein-like II"/>
    <property type="match status" value="1"/>
</dbReference>
<feature type="signal peptide" evidence="2">
    <location>
        <begin position="1"/>
        <end position="27"/>
    </location>
</feature>